<keyword evidence="2" id="KW-1185">Reference proteome</keyword>
<sequence>MSFAHVIRKVDSQLNCFTTGVQKAIKKSIRQDIMLLQFCESKQIFDVVLKLFIDKWRQLKSLFEGYSRGVTSTSNA</sequence>
<evidence type="ECO:0000313" key="2">
    <source>
        <dbReference type="Proteomes" id="UP000276133"/>
    </source>
</evidence>
<dbReference type="EMBL" id="REGN01000652">
    <property type="protein sequence ID" value="RNA40330.1"/>
    <property type="molecule type" value="Genomic_DNA"/>
</dbReference>
<reference evidence="1 2" key="1">
    <citation type="journal article" date="2018" name="Sci. Rep.">
        <title>Genomic signatures of local adaptation to the degree of environmental predictability in rotifers.</title>
        <authorList>
            <person name="Franch-Gras L."/>
            <person name="Hahn C."/>
            <person name="Garcia-Roger E.M."/>
            <person name="Carmona M.J."/>
            <person name="Serra M."/>
            <person name="Gomez A."/>
        </authorList>
    </citation>
    <scope>NUCLEOTIDE SEQUENCE [LARGE SCALE GENOMIC DNA]</scope>
    <source>
        <strain evidence="1">HYR1</strain>
    </source>
</reference>
<protein>
    <submittedName>
        <fullName evidence="1">Uncharacterized protein</fullName>
    </submittedName>
</protein>
<name>A0A3M7SXM3_BRAPC</name>
<dbReference type="AlphaFoldDB" id="A0A3M7SXM3"/>
<proteinExistence type="predicted"/>
<organism evidence="1 2">
    <name type="scientific">Brachionus plicatilis</name>
    <name type="common">Marine rotifer</name>
    <name type="synonym">Brachionus muelleri</name>
    <dbReference type="NCBI Taxonomy" id="10195"/>
    <lineage>
        <taxon>Eukaryota</taxon>
        <taxon>Metazoa</taxon>
        <taxon>Spiralia</taxon>
        <taxon>Gnathifera</taxon>
        <taxon>Rotifera</taxon>
        <taxon>Eurotatoria</taxon>
        <taxon>Monogononta</taxon>
        <taxon>Pseudotrocha</taxon>
        <taxon>Ploima</taxon>
        <taxon>Brachionidae</taxon>
        <taxon>Brachionus</taxon>
    </lineage>
</organism>
<evidence type="ECO:0000313" key="1">
    <source>
        <dbReference type="EMBL" id="RNA40330.1"/>
    </source>
</evidence>
<gene>
    <name evidence="1" type="ORF">BpHYR1_009350</name>
</gene>
<comment type="caution">
    <text evidence="1">The sequence shown here is derived from an EMBL/GenBank/DDBJ whole genome shotgun (WGS) entry which is preliminary data.</text>
</comment>
<dbReference type="Proteomes" id="UP000276133">
    <property type="component" value="Unassembled WGS sequence"/>
</dbReference>
<accession>A0A3M7SXM3</accession>